<dbReference type="GO" id="GO:0035438">
    <property type="term" value="F:cyclic-di-GMP binding"/>
    <property type="evidence" value="ECO:0007669"/>
    <property type="project" value="InterPro"/>
</dbReference>
<name>A0A445MZV4_9BACT</name>
<dbReference type="Gene3D" id="2.40.10.220">
    <property type="entry name" value="predicted glycosyltransferase like domains"/>
    <property type="match status" value="1"/>
</dbReference>
<sequence>MSRDTEQNTPTTERRLHPRFPALEQALVAVAGDDLSLPYHLINISEGGMAFRYLNEKPLPLADSRMDVYLDRDLYVGRMPIEVMADQLLADSLISERRCGVRFGKLTQAQQLQLEAFIQLHKSAKSTS</sequence>
<accession>A0A445MZV4</accession>
<evidence type="ECO:0000259" key="1">
    <source>
        <dbReference type="Pfam" id="PF07238"/>
    </source>
</evidence>
<proteinExistence type="predicted"/>
<organism evidence="2">
    <name type="scientific">uncultured Desulfobacterium sp</name>
    <dbReference type="NCBI Taxonomy" id="201089"/>
    <lineage>
        <taxon>Bacteria</taxon>
        <taxon>Pseudomonadati</taxon>
        <taxon>Thermodesulfobacteriota</taxon>
        <taxon>Desulfobacteria</taxon>
        <taxon>Desulfobacterales</taxon>
        <taxon>Desulfobacteriaceae</taxon>
        <taxon>Desulfobacterium</taxon>
        <taxon>environmental samples</taxon>
    </lineage>
</organism>
<dbReference type="AlphaFoldDB" id="A0A445MZV4"/>
<evidence type="ECO:0000313" key="2">
    <source>
        <dbReference type="EMBL" id="SPD74963.1"/>
    </source>
</evidence>
<feature type="domain" description="PilZ" evidence="1">
    <location>
        <begin position="13"/>
        <end position="118"/>
    </location>
</feature>
<dbReference type="EMBL" id="OJIN01000180">
    <property type="protein sequence ID" value="SPD74963.1"/>
    <property type="molecule type" value="Genomic_DNA"/>
</dbReference>
<dbReference type="InterPro" id="IPR009875">
    <property type="entry name" value="PilZ_domain"/>
</dbReference>
<gene>
    <name evidence="2" type="ORF">PITCH_A390060</name>
</gene>
<dbReference type="SUPFAM" id="SSF141371">
    <property type="entry name" value="PilZ domain-like"/>
    <property type="match status" value="1"/>
</dbReference>
<protein>
    <submittedName>
        <fullName evidence="2">Putative Type IV pilus assembly PilZ</fullName>
    </submittedName>
</protein>
<dbReference type="Pfam" id="PF07238">
    <property type="entry name" value="PilZ"/>
    <property type="match status" value="1"/>
</dbReference>
<reference evidence="2" key="1">
    <citation type="submission" date="2018-01" db="EMBL/GenBank/DDBJ databases">
        <authorList>
            <person name="Regsiter A."/>
            <person name="William W."/>
        </authorList>
    </citation>
    <scope>NUCLEOTIDE SEQUENCE</scope>
    <source>
        <strain evidence="2">TRIP AH-1</strain>
    </source>
</reference>